<organism evidence="1 2">
    <name type="scientific">Candidatus Iainarchaeum sp</name>
    <dbReference type="NCBI Taxonomy" id="3101447"/>
    <lineage>
        <taxon>Archaea</taxon>
        <taxon>Candidatus Iainarchaeota</taxon>
        <taxon>Candidatus Iainarchaeia</taxon>
        <taxon>Candidatus Iainarchaeales</taxon>
        <taxon>Candidatus Iainarchaeaceae</taxon>
        <taxon>Candidatus Iainarchaeum</taxon>
    </lineage>
</organism>
<gene>
    <name evidence="1" type="ORF">DRO07_03315</name>
</gene>
<comment type="caution">
    <text evidence="1">The sequence shown here is derived from an EMBL/GenBank/DDBJ whole genome shotgun (WGS) entry which is preliminary data.</text>
</comment>
<evidence type="ECO:0000313" key="2">
    <source>
        <dbReference type="Proteomes" id="UP000277633"/>
    </source>
</evidence>
<dbReference type="EMBL" id="QMWO01000138">
    <property type="protein sequence ID" value="RLG68590.1"/>
    <property type="molecule type" value="Genomic_DNA"/>
</dbReference>
<reference evidence="1 2" key="1">
    <citation type="submission" date="2018-06" db="EMBL/GenBank/DDBJ databases">
        <title>Extensive metabolic versatility and redundancy in microbially diverse, dynamic hydrothermal sediments.</title>
        <authorList>
            <person name="Dombrowski N."/>
            <person name="Teske A."/>
            <person name="Baker B.J."/>
        </authorList>
    </citation>
    <scope>NUCLEOTIDE SEQUENCE [LARGE SCALE GENOMIC DNA]</scope>
    <source>
        <strain evidence="1">B9_G13</strain>
    </source>
</reference>
<protein>
    <submittedName>
        <fullName evidence="1">Uncharacterized protein</fullName>
    </submittedName>
</protein>
<sequence>YYLPKDLAKNLAKQLDIPFHYIEQTDIYDTYLEKVMHQQPVEIPEDITVHGALIPYGASPLESLIITAIVKFGKGKASKEKIIDYLTLKPPEGGGWFKRTSTLILKVEQALTRMVSRGDLTYHPETEQYEAIKKPSTTPL</sequence>
<accession>A0A497JG78</accession>
<proteinExistence type="predicted"/>
<dbReference type="Proteomes" id="UP000277633">
    <property type="component" value="Unassembled WGS sequence"/>
</dbReference>
<feature type="non-terminal residue" evidence="1">
    <location>
        <position position="1"/>
    </location>
</feature>
<evidence type="ECO:0000313" key="1">
    <source>
        <dbReference type="EMBL" id="RLG68590.1"/>
    </source>
</evidence>
<name>A0A497JG78_9ARCH</name>
<dbReference type="AlphaFoldDB" id="A0A497JG78"/>